<dbReference type="HOGENOM" id="CLU_2512122_0_0_1"/>
<evidence type="ECO:0000313" key="2">
    <source>
        <dbReference type="Proteomes" id="UP000029964"/>
    </source>
</evidence>
<keyword evidence="2" id="KW-1185">Reference proteome</keyword>
<evidence type="ECO:0000313" key="1">
    <source>
        <dbReference type="EMBL" id="KFH43827.1"/>
    </source>
</evidence>
<dbReference type="Proteomes" id="UP000029964">
    <property type="component" value="Unassembled WGS sequence"/>
</dbReference>
<name>A0A086T395_HAPC1</name>
<accession>A0A086T395</accession>
<protein>
    <submittedName>
        <fullName evidence="1">Uncharacterized protein</fullName>
    </submittedName>
</protein>
<organism evidence="1 2">
    <name type="scientific">Hapsidospora chrysogenum (strain ATCC 11550 / CBS 779.69 / DSM 880 / IAM 14645 / JCM 23072 / IMI 49137)</name>
    <name type="common">Acremonium chrysogenum</name>
    <dbReference type="NCBI Taxonomy" id="857340"/>
    <lineage>
        <taxon>Eukaryota</taxon>
        <taxon>Fungi</taxon>
        <taxon>Dikarya</taxon>
        <taxon>Ascomycota</taxon>
        <taxon>Pezizomycotina</taxon>
        <taxon>Sordariomycetes</taxon>
        <taxon>Hypocreomycetidae</taxon>
        <taxon>Hypocreales</taxon>
        <taxon>Bionectriaceae</taxon>
        <taxon>Hapsidospora</taxon>
    </lineage>
</organism>
<sequence length="85" mass="9392">MGCLAEYNSGNTYEDSPAHYRVAHDQRAAALDLGKIPVKFLAEVSDAWDRDINTVLWSEKCVQTYVKDVCSLLAIASEAATSRQL</sequence>
<gene>
    <name evidence="1" type="ORF">ACRE_054160</name>
</gene>
<comment type="caution">
    <text evidence="1">The sequence shown here is derived from an EMBL/GenBank/DDBJ whole genome shotgun (WGS) entry which is preliminary data.</text>
</comment>
<dbReference type="AlphaFoldDB" id="A0A086T395"/>
<dbReference type="EMBL" id="JPKY01000061">
    <property type="protein sequence ID" value="KFH43827.1"/>
    <property type="molecule type" value="Genomic_DNA"/>
</dbReference>
<reference evidence="2" key="1">
    <citation type="journal article" date="2014" name="Genome Announc.">
        <title>Genome sequence and annotation of Acremonium chrysogenum, producer of the beta-lactam antibiotic cephalosporin C.</title>
        <authorList>
            <person name="Terfehr D."/>
            <person name="Dahlmann T.A."/>
            <person name="Specht T."/>
            <person name="Zadra I."/>
            <person name="Kuernsteiner H."/>
            <person name="Kueck U."/>
        </authorList>
    </citation>
    <scope>NUCLEOTIDE SEQUENCE [LARGE SCALE GENOMIC DNA]</scope>
    <source>
        <strain evidence="2">ATCC 11550 / CBS 779.69 / DSM 880 / IAM 14645 / JCM 23072 / IMI 49137</strain>
    </source>
</reference>
<proteinExistence type="predicted"/>